<dbReference type="GO" id="GO:0003676">
    <property type="term" value="F:nucleic acid binding"/>
    <property type="evidence" value="ECO:0007669"/>
    <property type="project" value="InterPro"/>
</dbReference>
<accession>A0A8H3EFT9</accession>
<evidence type="ECO:0000256" key="2">
    <source>
        <dbReference type="ARBA" id="ARBA00008226"/>
    </source>
</evidence>
<dbReference type="InterPro" id="IPR045864">
    <property type="entry name" value="aa-tRNA-synth_II/BPL/LPL"/>
</dbReference>
<dbReference type="SUPFAM" id="SSF55681">
    <property type="entry name" value="Class II aaRS and biotin synthetases"/>
    <property type="match status" value="1"/>
</dbReference>
<reference evidence="14" key="1">
    <citation type="submission" date="2021-03" db="EMBL/GenBank/DDBJ databases">
        <authorList>
            <person name="Tagirdzhanova G."/>
        </authorList>
    </citation>
    <scope>NUCLEOTIDE SEQUENCE</scope>
</reference>
<name>A0A8H3EFT9_9LECA</name>
<proteinExistence type="inferred from homology"/>
<dbReference type="GO" id="GO:0005737">
    <property type="term" value="C:cytoplasm"/>
    <property type="evidence" value="ECO:0007669"/>
    <property type="project" value="UniProtKB-SubCell"/>
</dbReference>
<comment type="subcellular location">
    <subcellularLocation>
        <location evidence="1">Cytoplasm</location>
    </subcellularLocation>
</comment>
<dbReference type="InterPro" id="IPR002312">
    <property type="entry name" value="Asp/Asn-tRNA-synth_IIb"/>
</dbReference>
<evidence type="ECO:0000256" key="6">
    <source>
        <dbReference type="ARBA" id="ARBA00022741"/>
    </source>
</evidence>
<dbReference type="OrthoDB" id="1931232at2759"/>
<dbReference type="GO" id="GO:0005524">
    <property type="term" value="F:ATP binding"/>
    <property type="evidence" value="ECO:0007669"/>
    <property type="project" value="UniProtKB-KW"/>
</dbReference>
<keyword evidence="9" id="KW-0030">Aminoacyl-tRNA synthetase</keyword>
<keyword evidence="4" id="KW-0963">Cytoplasm</keyword>
<dbReference type="PANTHER" id="PTHR22594:SF16">
    <property type="entry name" value="ASPARAGINE--TRNA LIGASE, CYTOPLASMIC"/>
    <property type="match status" value="1"/>
</dbReference>
<sequence>MASEVKNIYIDEDTGKDENSADSGTSEKPYSTLLYAHIQHPPSKEIQYLQRKSQTGPVGENGDPAARLEWKPATKSALKKAANLYEQHKKKEAKSHELALREKEQRAVVLEEAKKVQISLDESLPKPVLLHLDQKGPEIGLKKAGQEGVDQLEGSQRGTRVVVRGRIHRFRVQKGLIFITLTDGYGYLQCVLTGKLTQTYDALMLTQGTSMEIYGELCEVPEGKHAPDNRELQADYYKIIGRAVGDKDAMTTRLAPDAEQQTQLDLRHLMLRGETASNVLKVRAAVLRAFRKTFQEMTPRCTEVTPPSMVQTQVEGGATLFSFNYYGEMAYLTQSSQLYLETCLPSLGNVFCVAPSFRAEKSLTRRHLSEYTHIEGELDFITFEDLLVHLEELICKVIEHTLEDEEVAKVIPVLNSELEIEANRFKVPTRPFLRMRYSDAIEWLNKEDIKTDEGLPHVFGDDIAEAAERKMTDIIGRPIFLTHFPVEIKAFYMKKDAADPRVTESVDVLMPGVGEIVGGSMRIDDYEELLAGYKREGIDPTPYYWYTDQRR</sequence>
<dbReference type="PRINTS" id="PR01042">
    <property type="entry name" value="TRNASYNTHASP"/>
</dbReference>
<evidence type="ECO:0000259" key="13">
    <source>
        <dbReference type="PROSITE" id="PS50862"/>
    </source>
</evidence>
<evidence type="ECO:0000256" key="11">
    <source>
        <dbReference type="ARBA" id="ARBA00047844"/>
    </source>
</evidence>
<dbReference type="InterPro" id="IPR048952">
    <property type="entry name" value="AsnRS_N"/>
</dbReference>
<dbReference type="Gene3D" id="3.30.1910.20">
    <property type="entry name" value="asparaginyl-tRNA synthetase, N-terminal domain"/>
    <property type="match status" value="1"/>
</dbReference>
<dbReference type="EMBL" id="CAJPDQ010000002">
    <property type="protein sequence ID" value="CAF9904857.1"/>
    <property type="molecule type" value="Genomic_DNA"/>
</dbReference>
<dbReference type="AlphaFoldDB" id="A0A8H3EFT9"/>
<dbReference type="PROSITE" id="PS50862">
    <property type="entry name" value="AA_TRNA_LIGASE_II"/>
    <property type="match status" value="1"/>
</dbReference>
<evidence type="ECO:0000256" key="3">
    <source>
        <dbReference type="ARBA" id="ARBA00012816"/>
    </source>
</evidence>
<dbReference type="Pfam" id="PF01336">
    <property type="entry name" value="tRNA_anti-codon"/>
    <property type="match status" value="1"/>
</dbReference>
<keyword evidence="6" id="KW-0547">Nucleotide-binding</keyword>
<comment type="caution">
    <text evidence="14">The sequence shown here is derived from an EMBL/GenBank/DDBJ whole genome shotgun (WGS) entry which is preliminary data.</text>
</comment>
<dbReference type="InterPro" id="IPR004365">
    <property type="entry name" value="NA-bd_OB_tRNA"/>
</dbReference>
<keyword evidence="8" id="KW-0648">Protein biosynthesis</keyword>
<dbReference type="Proteomes" id="UP000664169">
    <property type="component" value="Unassembled WGS sequence"/>
</dbReference>
<dbReference type="SUPFAM" id="SSF50249">
    <property type="entry name" value="Nucleic acid-binding proteins"/>
    <property type="match status" value="1"/>
</dbReference>
<evidence type="ECO:0000256" key="1">
    <source>
        <dbReference type="ARBA" id="ARBA00004496"/>
    </source>
</evidence>
<dbReference type="GO" id="GO:0006421">
    <property type="term" value="P:asparaginyl-tRNA aminoacylation"/>
    <property type="evidence" value="ECO:0007669"/>
    <property type="project" value="TreeGrafter"/>
</dbReference>
<dbReference type="Pfam" id="PF00152">
    <property type="entry name" value="tRNA-synt_2"/>
    <property type="match status" value="1"/>
</dbReference>
<evidence type="ECO:0000256" key="9">
    <source>
        <dbReference type="ARBA" id="ARBA00023146"/>
    </source>
</evidence>
<dbReference type="GO" id="GO:0004816">
    <property type="term" value="F:asparagine-tRNA ligase activity"/>
    <property type="evidence" value="ECO:0007669"/>
    <property type="project" value="UniProtKB-EC"/>
</dbReference>
<feature type="region of interest" description="Disordered" evidence="12">
    <location>
        <begin position="1"/>
        <end position="28"/>
    </location>
</feature>
<keyword evidence="15" id="KW-1185">Reference proteome</keyword>
<dbReference type="PANTHER" id="PTHR22594">
    <property type="entry name" value="ASPARTYL/LYSYL-TRNA SYNTHETASE"/>
    <property type="match status" value="1"/>
</dbReference>
<evidence type="ECO:0000313" key="15">
    <source>
        <dbReference type="Proteomes" id="UP000664169"/>
    </source>
</evidence>
<keyword evidence="5" id="KW-0436">Ligase</keyword>
<feature type="domain" description="Aminoacyl-transfer RNA synthetases class-II family profile" evidence="13">
    <location>
        <begin position="280"/>
        <end position="551"/>
    </location>
</feature>
<evidence type="ECO:0000256" key="5">
    <source>
        <dbReference type="ARBA" id="ARBA00022598"/>
    </source>
</evidence>
<evidence type="ECO:0000256" key="12">
    <source>
        <dbReference type="SAM" id="MobiDB-lite"/>
    </source>
</evidence>
<evidence type="ECO:0000313" key="14">
    <source>
        <dbReference type="EMBL" id="CAF9904857.1"/>
    </source>
</evidence>
<comment type="catalytic activity">
    <reaction evidence="11">
        <text>tRNA(Asn) + L-asparagine + ATP = L-asparaginyl-tRNA(Asn) + AMP + diphosphate + H(+)</text>
        <dbReference type="Rhea" id="RHEA:11180"/>
        <dbReference type="Rhea" id="RHEA-COMP:9659"/>
        <dbReference type="Rhea" id="RHEA-COMP:9674"/>
        <dbReference type="ChEBI" id="CHEBI:15378"/>
        <dbReference type="ChEBI" id="CHEBI:30616"/>
        <dbReference type="ChEBI" id="CHEBI:33019"/>
        <dbReference type="ChEBI" id="CHEBI:58048"/>
        <dbReference type="ChEBI" id="CHEBI:78442"/>
        <dbReference type="ChEBI" id="CHEBI:78515"/>
        <dbReference type="ChEBI" id="CHEBI:456215"/>
        <dbReference type="EC" id="6.1.1.22"/>
    </reaction>
</comment>
<dbReference type="InterPro" id="IPR004364">
    <property type="entry name" value="Aa-tRNA-synt_II"/>
</dbReference>
<dbReference type="InterPro" id="IPR012340">
    <property type="entry name" value="NA-bd_OB-fold"/>
</dbReference>
<evidence type="ECO:0000256" key="7">
    <source>
        <dbReference type="ARBA" id="ARBA00022840"/>
    </source>
</evidence>
<protein>
    <recommendedName>
        <fullName evidence="3">asparagine--tRNA ligase</fullName>
        <ecNumber evidence="3">6.1.1.22</ecNumber>
    </recommendedName>
    <alternativeName>
        <fullName evidence="10">Asparaginyl-tRNA synthetase</fullName>
    </alternativeName>
</protein>
<evidence type="ECO:0000256" key="8">
    <source>
        <dbReference type="ARBA" id="ARBA00022917"/>
    </source>
</evidence>
<organism evidence="14 15">
    <name type="scientific">Gomphillus americanus</name>
    <dbReference type="NCBI Taxonomy" id="1940652"/>
    <lineage>
        <taxon>Eukaryota</taxon>
        <taxon>Fungi</taxon>
        <taxon>Dikarya</taxon>
        <taxon>Ascomycota</taxon>
        <taxon>Pezizomycotina</taxon>
        <taxon>Lecanoromycetes</taxon>
        <taxon>OSLEUM clade</taxon>
        <taxon>Ostropomycetidae</taxon>
        <taxon>Ostropales</taxon>
        <taxon>Graphidaceae</taxon>
        <taxon>Gomphilloideae</taxon>
        <taxon>Gomphillus</taxon>
    </lineage>
</organism>
<dbReference type="InterPro" id="IPR006195">
    <property type="entry name" value="aa-tRNA-synth_II"/>
</dbReference>
<gene>
    <name evidence="14" type="ORF">GOMPHAMPRED_002967</name>
</gene>
<dbReference type="CDD" id="cd04323">
    <property type="entry name" value="AsnRS_cyto_like_N"/>
    <property type="match status" value="1"/>
</dbReference>
<dbReference type="Gene3D" id="3.30.930.10">
    <property type="entry name" value="Bira Bifunctional Protein, Domain 2"/>
    <property type="match status" value="1"/>
</dbReference>
<evidence type="ECO:0000256" key="10">
    <source>
        <dbReference type="ARBA" id="ARBA00029886"/>
    </source>
</evidence>
<comment type="similarity">
    <text evidence="2">Belongs to the class-II aminoacyl-tRNA synthetase family.</text>
</comment>
<dbReference type="EC" id="6.1.1.22" evidence="3"/>
<dbReference type="Pfam" id="PF20917">
    <property type="entry name" value="AsnRS_N"/>
    <property type="match status" value="1"/>
</dbReference>
<evidence type="ECO:0000256" key="4">
    <source>
        <dbReference type="ARBA" id="ARBA00022490"/>
    </source>
</evidence>
<dbReference type="Gene3D" id="2.40.50.140">
    <property type="entry name" value="Nucleic acid-binding proteins"/>
    <property type="match status" value="1"/>
</dbReference>
<keyword evidence="7" id="KW-0067">ATP-binding</keyword>